<evidence type="ECO:0000259" key="1">
    <source>
        <dbReference type="PROSITE" id="PS51186"/>
    </source>
</evidence>
<dbReference type="PANTHER" id="PTHR39173:SF1">
    <property type="entry name" value="ACETYLTRANSFERASE"/>
    <property type="match status" value="1"/>
</dbReference>
<dbReference type="CDD" id="cd04301">
    <property type="entry name" value="NAT_SF"/>
    <property type="match status" value="1"/>
</dbReference>
<keyword evidence="2" id="KW-0808">Transferase</keyword>
<name>A0A417YZI0_9BACI</name>
<dbReference type="PROSITE" id="PS51186">
    <property type="entry name" value="GNAT"/>
    <property type="match status" value="1"/>
</dbReference>
<dbReference type="OrthoDB" id="9797989at2"/>
<dbReference type="AlphaFoldDB" id="A0A417YZI0"/>
<accession>A0A417YZI0</accession>
<evidence type="ECO:0000313" key="3">
    <source>
        <dbReference type="Proteomes" id="UP000284416"/>
    </source>
</evidence>
<evidence type="ECO:0000313" key="2">
    <source>
        <dbReference type="EMBL" id="RHW43303.1"/>
    </source>
</evidence>
<feature type="domain" description="N-acetyltransferase" evidence="1">
    <location>
        <begin position="35"/>
        <end position="173"/>
    </location>
</feature>
<comment type="caution">
    <text evidence="2">The sequence shown here is derived from an EMBL/GenBank/DDBJ whole genome shotgun (WGS) entry which is preliminary data.</text>
</comment>
<dbReference type="Gene3D" id="3.40.630.30">
    <property type="match status" value="1"/>
</dbReference>
<protein>
    <submittedName>
        <fullName evidence="2">GNAT family N-acetyltransferase</fullName>
    </submittedName>
</protein>
<organism evidence="2 3">
    <name type="scientific">Neobacillus notoginsengisoli</name>
    <dbReference type="NCBI Taxonomy" id="1578198"/>
    <lineage>
        <taxon>Bacteria</taxon>
        <taxon>Bacillati</taxon>
        <taxon>Bacillota</taxon>
        <taxon>Bacilli</taxon>
        <taxon>Bacillales</taxon>
        <taxon>Bacillaceae</taxon>
        <taxon>Neobacillus</taxon>
    </lineage>
</organism>
<gene>
    <name evidence="2" type="ORF">D1B31_01125</name>
</gene>
<dbReference type="Proteomes" id="UP000284416">
    <property type="component" value="Unassembled WGS sequence"/>
</dbReference>
<dbReference type="SUPFAM" id="SSF55729">
    <property type="entry name" value="Acyl-CoA N-acyltransferases (Nat)"/>
    <property type="match status" value="1"/>
</dbReference>
<reference evidence="2 3" key="1">
    <citation type="journal article" date="2017" name="Int. J. Syst. Evol. Microbiol.">
        <title>Bacillus notoginsengisoli sp. nov., a novel bacterium isolated from the rhizosphere of Panax notoginseng.</title>
        <authorList>
            <person name="Zhang M.Y."/>
            <person name="Cheng J."/>
            <person name="Cai Y."/>
            <person name="Zhang T.Y."/>
            <person name="Wu Y.Y."/>
            <person name="Manikprabhu D."/>
            <person name="Li W.J."/>
            <person name="Zhang Y.X."/>
        </authorList>
    </citation>
    <scope>NUCLEOTIDE SEQUENCE [LARGE SCALE GENOMIC DNA]</scope>
    <source>
        <strain evidence="2 3">JCM 30743</strain>
    </source>
</reference>
<proteinExistence type="predicted"/>
<keyword evidence="3" id="KW-1185">Reference proteome</keyword>
<dbReference type="Pfam" id="PF00583">
    <property type="entry name" value="Acetyltransf_1"/>
    <property type="match status" value="1"/>
</dbReference>
<sequence length="174" mass="19868">MEPNIYLIKPTIELKSEYLAFYQEWIESGEKMVPWVIREDPSDFEGMIQFLFDSKKGKNLPGNRVPTSTFWLIDGKNRVLGVVNIRHWLNKSLLNNGGHIGYGVRPTERRKGYATRLLSLSLEKAKELGIQKALVVCDDNNIGSTKTILNNGGIPDSDFIEENGNIIKRFWIDL</sequence>
<dbReference type="EMBL" id="QWEG01000001">
    <property type="protein sequence ID" value="RHW43303.1"/>
    <property type="molecule type" value="Genomic_DNA"/>
</dbReference>
<dbReference type="RefSeq" id="WP_118918911.1">
    <property type="nucleotide sequence ID" value="NZ_QWEG01000001.1"/>
</dbReference>
<dbReference type="GO" id="GO:0016747">
    <property type="term" value="F:acyltransferase activity, transferring groups other than amino-acyl groups"/>
    <property type="evidence" value="ECO:0007669"/>
    <property type="project" value="InterPro"/>
</dbReference>
<dbReference type="InterPro" id="IPR016181">
    <property type="entry name" value="Acyl_CoA_acyltransferase"/>
</dbReference>
<dbReference type="InterPro" id="IPR000182">
    <property type="entry name" value="GNAT_dom"/>
</dbReference>
<dbReference type="PANTHER" id="PTHR39173">
    <property type="entry name" value="ACETYLTRANSFERASE"/>
    <property type="match status" value="1"/>
</dbReference>